<dbReference type="STRING" id="709839.TSA66_12875"/>
<dbReference type="GO" id="GO:0071555">
    <property type="term" value="P:cell wall organization"/>
    <property type="evidence" value="ECO:0007669"/>
    <property type="project" value="UniProtKB-KW"/>
</dbReference>
<dbReference type="InterPro" id="IPR018044">
    <property type="entry name" value="Peptidase_S11"/>
</dbReference>
<keyword evidence="3" id="KW-0378">Hydrolase</keyword>
<feature type="domain" description="Peptidase S11 D-alanyl-D-alanine carboxypeptidase A N-terminal" evidence="11">
    <location>
        <begin position="17"/>
        <end position="244"/>
    </location>
</feature>
<dbReference type="GO" id="GO:0009002">
    <property type="term" value="F:serine-type D-Ala-D-Ala carboxypeptidase activity"/>
    <property type="evidence" value="ECO:0007669"/>
    <property type="project" value="InterPro"/>
</dbReference>
<dbReference type="Pfam" id="PF00768">
    <property type="entry name" value="Peptidase_S11"/>
    <property type="match status" value="1"/>
</dbReference>
<evidence type="ECO:0000313" key="12">
    <source>
        <dbReference type="EMBL" id="KIF81494.1"/>
    </source>
</evidence>
<protein>
    <submittedName>
        <fullName evidence="12">Peptidase S11</fullName>
    </submittedName>
</protein>
<keyword evidence="6" id="KW-0961">Cell wall biogenesis/degradation</keyword>
<comment type="caution">
    <text evidence="12">The sequence shown here is derived from an EMBL/GenBank/DDBJ whole genome shotgun (WGS) entry which is preliminary data.</text>
</comment>
<gene>
    <name evidence="12" type="ORF">TSA66_12875</name>
</gene>
<dbReference type="GO" id="GO:0009252">
    <property type="term" value="P:peptidoglycan biosynthetic process"/>
    <property type="evidence" value="ECO:0007669"/>
    <property type="project" value="UniProtKB-KW"/>
</dbReference>
<evidence type="ECO:0000259" key="11">
    <source>
        <dbReference type="Pfam" id="PF00768"/>
    </source>
</evidence>
<keyword evidence="13" id="KW-1185">Reference proteome</keyword>
<dbReference type="AlphaFoldDB" id="A0A0C2BNA1"/>
<evidence type="ECO:0000256" key="7">
    <source>
        <dbReference type="PIRSR" id="PIRSR618044-1"/>
    </source>
</evidence>
<evidence type="ECO:0000256" key="5">
    <source>
        <dbReference type="ARBA" id="ARBA00022984"/>
    </source>
</evidence>
<accession>A0A0C2BNA1</accession>
<dbReference type="OrthoDB" id="5688590at2"/>
<proteinExistence type="inferred from homology"/>
<evidence type="ECO:0000256" key="3">
    <source>
        <dbReference type="ARBA" id="ARBA00022801"/>
    </source>
</evidence>
<name>A0A0C2BNA1_9BURK</name>
<organism evidence="12 13">
    <name type="scientific">Noviherbaspirillum autotrophicum</name>
    <dbReference type="NCBI Taxonomy" id="709839"/>
    <lineage>
        <taxon>Bacteria</taxon>
        <taxon>Pseudomonadati</taxon>
        <taxon>Pseudomonadota</taxon>
        <taxon>Betaproteobacteria</taxon>
        <taxon>Burkholderiales</taxon>
        <taxon>Oxalobacteraceae</taxon>
        <taxon>Noviherbaspirillum</taxon>
    </lineage>
</organism>
<sequence>MFKKTILALLLSYAAATASAMPFSSQHALVFEEESGKVLLEKDAHAVVPIASLTKLMTAMVVLDAKQDMNEQISIEESDVDVLKHSSSRVPVGVVLARATVLQLALMSSDNRAAAALARTYPGGKPAFVAAVREKINTLGMHDTVIEEPTGLSPHNRSSAADLLKMATAASYYPEISRITTESGDLIDINGRPTQYRNTNRLVGRDGWDILLSKTGFTHEAGRCLIMRMQSAGKHVVMVLLNAQESAQRLMDAENVRRYISGEPMLAARAPVHTVSRKARGHRGGIVLVKSKSRTHAHSQPKIHKKRRTV</sequence>
<dbReference type="Proteomes" id="UP000031572">
    <property type="component" value="Unassembled WGS sequence"/>
</dbReference>
<feature type="binding site" evidence="8">
    <location>
        <position position="214"/>
    </location>
    <ligand>
        <name>substrate</name>
    </ligand>
</feature>
<feature type="active site" description="Proton acceptor" evidence="7">
    <location>
        <position position="55"/>
    </location>
</feature>
<evidence type="ECO:0000256" key="8">
    <source>
        <dbReference type="PIRSR" id="PIRSR618044-2"/>
    </source>
</evidence>
<dbReference type="InterPro" id="IPR001967">
    <property type="entry name" value="Peptidase_S11_N"/>
</dbReference>
<dbReference type="InterPro" id="IPR012338">
    <property type="entry name" value="Beta-lactam/transpept-like"/>
</dbReference>
<dbReference type="SUPFAM" id="SSF56601">
    <property type="entry name" value="beta-lactamase/transpeptidase-like"/>
    <property type="match status" value="1"/>
</dbReference>
<dbReference type="PRINTS" id="PR00725">
    <property type="entry name" value="DADACBPTASE1"/>
</dbReference>
<keyword evidence="5" id="KW-0573">Peptidoglycan synthesis</keyword>
<evidence type="ECO:0000256" key="6">
    <source>
        <dbReference type="ARBA" id="ARBA00023316"/>
    </source>
</evidence>
<evidence type="ECO:0000256" key="4">
    <source>
        <dbReference type="ARBA" id="ARBA00022960"/>
    </source>
</evidence>
<keyword evidence="4" id="KW-0133">Cell shape</keyword>
<dbReference type="GO" id="GO:0006508">
    <property type="term" value="P:proteolysis"/>
    <property type="evidence" value="ECO:0007669"/>
    <property type="project" value="InterPro"/>
</dbReference>
<feature type="signal peptide" evidence="10">
    <location>
        <begin position="1"/>
        <end position="20"/>
    </location>
</feature>
<evidence type="ECO:0000313" key="13">
    <source>
        <dbReference type="Proteomes" id="UP000031572"/>
    </source>
</evidence>
<dbReference type="RefSeq" id="WP_040040319.1">
    <property type="nucleotide sequence ID" value="NZ_JWJG01000028.1"/>
</dbReference>
<dbReference type="PANTHER" id="PTHR21581">
    <property type="entry name" value="D-ALANYL-D-ALANINE CARBOXYPEPTIDASE"/>
    <property type="match status" value="1"/>
</dbReference>
<feature type="chain" id="PRO_5002146130" evidence="10">
    <location>
        <begin position="21"/>
        <end position="310"/>
    </location>
</feature>
<dbReference type="EMBL" id="JWJG01000028">
    <property type="protein sequence ID" value="KIF81494.1"/>
    <property type="molecule type" value="Genomic_DNA"/>
</dbReference>
<feature type="active site" description="Acyl-ester intermediate" evidence="7">
    <location>
        <position position="52"/>
    </location>
</feature>
<evidence type="ECO:0000256" key="2">
    <source>
        <dbReference type="ARBA" id="ARBA00022729"/>
    </source>
</evidence>
<feature type="active site" evidence="7">
    <location>
        <position position="109"/>
    </location>
</feature>
<dbReference type="Gene3D" id="3.40.710.10">
    <property type="entry name" value="DD-peptidase/beta-lactamase superfamily"/>
    <property type="match status" value="1"/>
</dbReference>
<evidence type="ECO:0000256" key="10">
    <source>
        <dbReference type="SAM" id="SignalP"/>
    </source>
</evidence>
<evidence type="ECO:0000256" key="9">
    <source>
        <dbReference type="RuleBase" id="RU004016"/>
    </source>
</evidence>
<evidence type="ECO:0000256" key="1">
    <source>
        <dbReference type="ARBA" id="ARBA00007164"/>
    </source>
</evidence>
<reference evidence="12 13" key="1">
    <citation type="submission" date="2014-12" db="EMBL/GenBank/DDBJ databases">
        <title>Denitrispirillum autotrophicum gen. nov., sp. nov., Denitrifying, Facultatively Autotrophic Bacteria Isolated from Rice Paddy Soil.</title>
        <authorList>
            <person name="Ishii S."/>
            <person name="Ashida N."/>
            <person name="Ohno H."/>
            <person name="Otsuka S."/>
            <person name="Yokota A."/>
            <person name="Senoo K."/>
        </authorList>
    </citation>
    <scope>NUCLEOTIDE SEQUENCE [LARGE SCALE GENOMIC DNA]</scope>
    <source>
        <strain evidence="12 13">TSA66</strain>
    </source>
</reference>
<dbReference type="GO" id="GO:0008360">
    <property type="term" value="P:regulation of cell shape"/>
    <property type="evidence" value="ECO:0007669"/>
    <property type="project" value="UniProtKB-KW"/>
</dbReference>
<keyword evidence="2 10" id="KW-0732">Signal</keyword>
<comment type="similarity">
    <text evidence="1 9">Belongs to the peptidase S11 family.</text>
</comment>
<dbReference type="PANTHER" id="PTHR21581:SF26">
    <property type="entry name" value="D-ALANYL-D-ALANINE ENDOPEPTIDASE"/>
    <property type="match status" value="1"/>
</dbReference>